<dbReference type="EMBL" id="CP014034">
    <property type="protein sequence ID" value="AUV47387.1"/>
    <property type="molecule type" value="Genomic_DNA"/>
</dbReference>
<reference evidence="1" key="2">
    <citation type="submission" date="2018-01" db="EMBL/GenBank/DDBJ databases">
        <title>FDA dAtabase for Regulatory Grade micrObial Sequences (FDA-ARGOS): Supporting development and validation of Infectious Disease Dx tests.</title>
        <authorList>
            <person name="Hoffmann M."/>
            <person name="Allard M."/>
            <person name="Evans P."/>
            <person name="Brown E."/>
            <person name="Tallon L."/>
            <person name="Sadzewicz L."/>
            <person name="Sengamalay N."/>
            <person name="Ott S."/>
            <person name="Godinez A."/>
            <person name="Nagaraj S."/>
            <person name="Vyas G."/>
            <person name="Aluvathingal J."/>
            <person name="Nadendla S."/>
            <person name="Geyer C."/>
            <person name="Sichtig H."/>
        </authorList>
    </citation>
    <scope>NUCLEOTIDE SEQUENCE</scope>
    <source>
        <strain evidence="1">ATCC 33809</strain>
    </source>
</reference>
<keyword evidence="3" id="KW-1185">Reference proteome</keyword>
<protein>
    <submittedName>
        <fullName evidence="2">Transcription initiation factor TFIIIB, Brf1 subunit/transcription initiation factor TFIIB</fullName>
    </submittedName>
</protein>
<sequence length="70" mass="7913">MTKNYDDISSTDGCPLCQHDEYFVSQDGEKFICGQCGFKTDHLKSIQMQLSLLQSASALRCPSTHRKTMH</sequence>
<dbReference type="Proteomes" id="UP000057088">
    <property type="component" value="Chromosome 1"/>
</dbReference>
<evidence type="ECO:0000313" key="3">
    <source>
        <dbReference type="Proteomes" id="UP000057088"/>
    </source>
</evidence>
<proteinExistence type="predicted"/>
<dbReference type="EMBL" id="UHIP01000002">
    <property type="protein sequence ID" value="SUQ27088.1"/>
    <property type="molecule type" value="Genomic_DNA"/>
</dbReference>
<dbReference type="Proteomes" id="UP000254626">
    <property type="component" value="Unassembled WGS sequence"/>
</dbReference>
<reference evidence="2 4" key="3">
    <citation type="submission" date="2018-06" db="EMBL/GenBank/DDBJ databases">
        <authorList>
            <consortium name="Pathogen Informatics"/>
            <person name="Doyle S."/>
        </authorList>
    </citation>
    <scope>NUCLEOTIDE SEQUENCE [LARGE SCALE GENOMIC DNA]</scope>
    <source>
        <strain evidence="2 4">NCTC11327</strain>
    </source>
</reference>
<evidence type="ECO:0000313" key="2">
    <source>
        <dbReference type="EMBL" id="SUQ27088.1"/>
    </source>
</evidence>
<evidence type="ECO:0000313" key="4">
    <source>
        <dbReference type="Proteomes" id="UP000254626"/>
    </source>
</evidence>
<dbReference type="KEGG" id="vfl:AL536_22410"/>
<gene>
    <name evidence="1" type="ORF">AL536_22410</name>
    <name evidence="2" type="ORF">NCTC11327_03956</name>
</gene>
<reference evidence="3" key="1">
    <citation type="submission" date="2015-12" db="EMBL/GenBank/DDBJ databases">
        <title>FDA dAtabase for Regulatory Grade micrObial Sequences (FDA-ARGOS): Supporting development and validation of Infectious Disease Dx tests.</title>
        <authorList>
            <person name="Hoffmann M."/>
            <person name="Allard M."/>
            <person name="Evans P."/>
            <person name="Brown E."/>
            <person name="Tallon L.J."/>
            <person name="Sadzewicz L."/>
            <person name="Sengamalay N."/>
            <person name="Ott S."/>
            <person name="Godinez A."/>
            <person name="Nagaraj S."/>
            <person name="Vyas G."/>
            <person name="Aluvathingal J."/>
            <person name="Nadendla S."/>
            <person name="Geyer C."/>
            <person name="Sichtig H."/>
        </authorList>
    </citation>
    <scope>NUCLEOTIDE SEQUENCE [LARGE SCALE GENOMIC DNA]</scope>
    <source>
        <strain evidence="3">ATCC 33809</strain>
    </source>
</reference>
<organism evidence="2 4">
    <name type="scientific">Vibrio fluvialis</name>
    <dbReference type="NCBI Taxonomy" id="676"/>
    <lineage>
        <taxon>Bacteria</taxon>
        <taxon>Pseudomonadati</taxon>
        <taxon>Pseudomonadota</taxon>
        <taxon>Gammaproteobacteria</taxon>
        <taxon>Vibrionales</taxon>
        <taxon>Vibrionaceae</taxon>
        <taxon>Vibrio</taxon>
    </lineage>
</organism>
<dbReference type="GeneID" id="67876015"/>
<accession>A0AAX2LV28</accession>
<name>A0AAX2LV28_VIBFL</name>
<dbReference type="AlphaFoldDB" id="A0AAX2LV28"/>
<dbReference type="RefSeq" id="WP_075990157.1">
    <property type="nucleotide sequence ID" value="NZ_AP028129.1"/>
</dbReference>
<evidence type="ECO:0000313" key="1">
    <source>
        <dbReference type="EMBL" id="AUV47387.1"/>
    </source>
</evidence>